<evidence type="ECO:0000256" key="1">
    <source>
        <dbReference type="ARBA" id="ARBA00005336"/>
    </source>
</evidence>
<dbReference type="Gene3D" id="3.20.20.300">
    <property type="entry name" value="Glycoside hydrolase, family 3, N-terminal domain"/>
    <property type="match status" value="1"/>
</dbReference>
<dbReference type="SUPFAM" id="SSF52279">
    <property type="entry name" value="Beta-D-glucan exohydrolase, C-terminal domain"/>
    <property type="match status" value="1"/>
</dbReference>
<dbReference type="EMBL" id="DVHK01000050">
    <property type="protein sequence ID" value="HIR66815.1"/>
    <property type="molecule type" value="Genomic_DNA"/>
</dbReference>
<evidence type="ECO:0000256" key="3">
    <source>
        <dbReference type="ARBA" id="ARBA00023277"/>
    </source>
</evidence>
<dbReference type="InterPro" id="IPR036881">
    <property type="entry name" value="Glyco_hydro_3_C_sf"/>
</dbReference>
<comment type="caution">
    <text evidence="6">The sequence shown here is derived from an EMBL/GenBank/DDBJ whole genome shotgun (WGS) entry which is preliminary data.</text>
</comment>
<reference evidence="6" key="2">
    <citation type="journal article" date="2021" name="PeerJ">
        <title>Extensive microbial diversity within the chicken gut microbiome revealed by metagenomics and culture.</title>
        <authorList>
            <person name="Gilroy R."/>
            <person name="Ravi A."/>
            <person name="Getino M."/>
            <person name="Pursley I."/>
            <person name="Horton D.L."/>
            <person name="Alikhan N.F."/>
            <person name="Baker D."/>
            <person name="Gharbi K."/>
            <person name="Hall N."/>
            <person name="Watson M."/>
            <person name="Adriaenssens E.M."/>
            <person name="Foster-Nyarko E."/>
            <person name="Jarju S."/>
            <person name="Secka A."/>
            <person name="Antonio M."/>
            <person name="Oren A."/>
            <person name="Chaudhuri R.R."/>
            <person name="La Ragione R."/>
            <person name="Hildebrand F."/>
            <person name="Pallen M.J."/>
        </authorList>
    </citation>
    <scope>NUCLEOTIDE SEQUENCE</scope>
    <source>
        <strain evidence="6">ChiW16-3235</strain>
    </source>
</reference>
<dbReference type="Pfam" id="PF00933">
    <property type="entry name" value="Glyco_hydro_3"/>
    <property type="match status" value="1"/>
</dbReference>
<dbReference type="GO" id="GO:0005975">
    <property type="term" value="P:carbohydrate metabolic process"/>
    <property type="evidence" value="ECO:0007669"/>
    <property type="project" value="InterPro"/>
</dbReference>
<evidence type="ECO:0000259" key="5">
    <source>
        <dbReference type="SMART" id="SM01217"/>
    </source>
</evidence>
<dbReference type="Gene3D" id="3.40.50.1700">
    <property type="entry name" value="Glycoside hydrolase family 3 C-terminal domain"/>
    <property type="match status" value="1"/>
</dbReference>
<dbReference type="PROSITE" id="PS00775">
    <property type="entry name" value="GLYCOSYL_HYDROL_F3"/>
    <property type="match status" value="1"/>
</dbReference>
<gene>
    <name evidence="6" type="ORF">IAB94_02060</name>
</gene>
<dbReference type="SUPFAM" id="SSF51445">
    <property type="entry name" value="(Trans)glycosidases"/>
    <property type="match status" value="1"/>
</dbReference>
<dbReference type="FunFam" id="2.60.40.10:FF:000495">
    <property type="entry name" value="Periplasmic beta-glucosidase"/>
    <property type="match status" value="1"/>
</dbReference>
<dbReference type="InterPro" id="IPR013783">
    <property type="entry name" value="Ig-like_fold"/>
</dbReference>
<dbReference type="InterPro" id="IPR026891">
    <property type="entry name" value="Fn3-like"/>
</dbReference>
<reference evidence="6" key="1">
    <citation type="submission" date="2020-10" db="EMBL/GenBank/DDBJ databases">
        <authorList>
            <person name="Gilroy R."/>
        </authorList>
    </citation>
    <scope>NUCLEOTIDE SEQUENCE</scope>
    <source>
        <strain evidence="6">ChiW16-3235</strain>
    </source>
</reference>
<keyword evidence="4" id="KW-0326">Glycosidase</keyword>
<dbReference type="Pfam" id="PF01915">
    <property type="entry name" value="Glyco_hydro_3_C"/>
    <property type="match status" value="1"/>
</dbReference>
<evidence type="ECO:0000313" key="6">
    <source>
        <dbReference type="EMBL" id="HIR66815.1"/>
    </source>
</evidence>
<dbReference type="InterPro" id="IPR019800">
    <property type="entry name" value="Glyco_hydro_3_AS"/>
</dbReference>
<comment type="similarity">
    <text evidence="1 4">Belongs to the glycosyl hydrolase 3 family.</text>
</comment>
<dbReference type="Gene3D" id="2.60.40.10">
    <property type="entry name" value="Immunoglobulins"/>
    <property type="match status" value="1"/>
</dbReference>
<dbReference type="PRINTS" id="PR00133">
    <property type="entry name" value="GLHYDRLASE3"/>
</dbReference>
<organism evidence="6 7">
    <name type="scientific">Candidatus Coproplasma avicola</name>
    <dbReference type="NCBI Taxonomy" id="2840744"/>
    <lineage>
        <taxon>Bacteria</taxon>
        <taxon>Bacillati</taxon>
        <taxon>Bacillota</taxon>
        <taxon>Clostridia</taxon>
        <taxon>Eubacteriales</taxon>
        <taxon>Candidatus Coproplasma</taxon>
    </lineage>
</organism>
<dbReference type="InterPro" id="IPR002772">
    <property type="entry name" value="Glyco_hydro_3_C"/>
</dbReference>
<dbReference type="GO" id="GO:0008422">
    <property type="term" value="F:beta-glucosidase activity"/>
    <property type="evidence" value="ECO:0007669"/>
    <property type="project" value="UniProtKB-ARBA"/>
</dbReference>
<proteinExistence type="inferred from homology"/>
<dbReference type="PANTHER" id="PTHR42715:SF10">
    <property type="entry name" value="BETA-GLUCOSIDASE"/>
    <property type="match status" value="1"/>
</dbReference>
<evidence type="ECO:0000256" key="4">
    <source>
        <dbReference type="RuleBase" id="RU361161"/>
    </source>
</evidence>
<evidence type="ECO:0000313" key="7">
    <source>
        <dbReference type="Proteomes" id="UP000823913"/>
    </source>
</evidence>
<dbReference type="Pfam" id="PF14310">
    <property type="entry name" value="Fn3-like"/>
    <property type="match status" value="1"/>
</dbReference>
<dbReference type="InterPro" id="IPR017853">
    <property type="entry name" value="GH"/>
</dbReference>
<dbReference type="InterPro" id="IPR036962">
    <property type="entry name" value="Glyco_hydro_3_N_sf"/>
</dbReference>
<dbReference type="Proteomes" id="UP000823913">
    <property type="component" value="Unassembled WGS sequence"/>
</dbReference>
<dbReference type="AlphaFoldDB" id="A0A9D1J8V5"/>
<keyword evidence="2 4" id="KW-0378">Hydrolase</keyword>
<dbReference type="InterPro" id="IPR001764">
    <property type="entry name" value="Glyco_hydro_3_N"/>
</dbReference>
<feature type="domain" description="Fibronectin type III-like" evidence="5">
    <location>
        <begin position="601"/>
        <end position="671"/>
    </location>
</feature>
<protein>
    <submittedName>
        <fullName evidence="6">Glycoside hydrolase family 3 C-terminal domain-containing protein</fullName>
    </submittedName>
</protein>
<dbReference type="SMART" id="SM01217">
    <property type="entry name" value="Fn3_like"/>
    <property type="match status" value="1"/>
</dbReference>
<dbReference type="PANTHER" id="PTHR42715">
    <property type="entry name" value="BETA-GLUCOSIDASE"/>
    <property type="match status" value="1"/>
</dbReference>
<accession>A0A9D1J8V5</accession>
<sequence>MKHAETIKKMTLRQKADFLTGKDFWQTQEYPELGIKQMFLSDGPHGLRKQAAAADHLGLNPSIPATCFPTAATMANSWNPDLGEVMGEALGEEAASMSVNVLLGPGINIKRNPRCGRNFEYFSEDPYLAGKMAAAYIRGIQANGTSACVKHFACNDQEERRMVSDSVLDERTLREIYLTAFEIAVKEGGTKSLMSSYNLINGTFADENSFLLRDILRGEWGYKGVVVSDWAGTNNKVASTKAGSDLEMPSCRYGADDIVKAVESGELDVALVDESVDRLLELLETTSAVERGKEFNIYEHNALARRCAEESIVLLKNEGVLPLDNSVRVAIVGDFAYNPRYQGAGSSIVNPTILSRFTDYIGAPKNKKYSQSLGTAKNVTIPVVENIVEDVRDYTLNIIGYAQGFDRYGKEDDKLADGAVNLAGSADVVLYFAGLDEVAEAEGLDRTHLNINKNQIDLYKRLKATGKKVVVMLACGSAVDLGWASDADAIVYACLSGQACAEAMLNIVTGKVNPSGKLAESFPIKYEDCSSASHFPGHEMTVEYREGLYVGYRYYDTAEVPVRYPFGFGLSYTTFEYSDLKVSDSGVSFTIKNTGERDGAEIAQLYVGKKDGEIFRPVHELKGFKKVAIKVGESCKVEIPFDDKTFRYFNVKTGKWEEEGGEYQIYIGASSRDMRLTGSIIRKGTTTVNPYDKSKLPSYYSGKAANVGDKEFAELLGRPIPRSGYNFYKKNRMVIGENSTVADLRYSKRWVGRLFSGAIRFAIWFCRAIGQRTTANTLVQGMLHQPVRGLAKYGGMSRRQMEALIMMFNGHMFKGIGRFLSKEKGGNK</sequence>
<name>A0A9D1J8V5_9FIRM</name>
<dbReference type="InterPro" id="IPR050288">
    <property type="entry name" value="Cellulose_deg_GH3"/>
</dbReference>
<evidence type="ECO:0000256" key="2">
    <source>
        <dbReference type="ARBA" id="ARBA00022801"/>
    </source>
</evidence>
<keyword evidence="3" id="KW-0119">Carbohydrate metabolism</keyword>